<dbReference type="SUPFAM" id="SSF55120">
    <property type="entry name" value="Pseudouridine synthase"/>
    <property type="match status" value="1"/>
</dbReference>
<dbReference type="EMBL" id="ACYG01000031">
    <property type="protein sequence ID" value="EEV16489.1"/>
    <property type="molecule type" value="Genomic_DNA"/>
</dbReference>
<comment type="caution">
    <text evidence="6">The sequence shown here is derived from an EMBL/GenBank/DDBJ whole genome shotgun (WGS) entry which is preliminary data.</text>
</comment>
<proteinExistence type="inferred from homology"/>
<name>C8PL74_9BACT</name>
<dbReference type="PANTHER" id="PTHR21600">
    <property type="entry name" value="MITOCHONDRIAL RNA PSEUDOURIDINE SYNTHASE"/>
    <property type="match status" value="1"/>
</dbReference>
<gene>
    <name evidence="6" type="ORF">CAMGR0001_2865</name>
</gene>
<evidence type="ECO:0000259" key="5">
    <source>
        <dbReference type="Pfam" id="PF00849"/>
    </source>
</evidence>
<dbReference type="InterPro" id="IPR006145">
    <property type="entry name" value="PsdUridine_synth_RsuA/RluA"/>
</dbReference>
<keyword evidence="7" id="KW-1185">Reference proteome</keyword>
<feature type="domain" description="Pseudouridine synthase RsuA/RluA-like" evidence="5">
    <location>
        <begin position="69"/>
        <end position="196"/>
    </location>
</feature>
<dbReference type="InterPro" id="IPR050188">
    <property type="entry name" value="RluA_PseudoU_synthase"/>
</dbReference>
<reference evidence="6 7" key="1">
    <citation type="submission" date="2009-07" db="EMBL/GenBank/DDBJ databases">
        <authorList>
            <person name="Madupu R."/>
            <person name="Sebastian Y."/>
            <person name="Durkin A.S."/>
            <person name="Torralba M."/>
            <person name="Methe B."/>
            <person name="Sutton G.G."/>
            <person name="Strausberg R.L."/>
            <person name="Nelson K.E."/>
        </authorList>
    </citation>
    <scope>NUCLEOTIDE SEQUENCE [LARGE SCALE GENOMIC DNA]</scope>
    <source>
        <strain evidence="6 7">RM3268</strain>
    </source>
</reference>
<dbReference type="Gene3D" id="3.30.2350.10">
    <property type="entry name" value="Pseudouridine synthase"/>
    <property type="match status" value="1"/>
</dbReference>
<dbReference type="CDD" id="cd02869">
    <property type="entry name" value="PseudoU_synth_RluA_like"/>
    <property type="match status" value="1"/>
</dbReference>
<evidence type="ECO:0000313" key="6">
    <source>
        <dbReference type="EMBL" id="EEV16489.1"/>
    </source>
</evidence>
<evidence type="ECO:0000256" key="3">
    <source>
        <dbReference type="ARBA" id="ARBA00031870"/>
    </source>
</evidence>
<dbReference type="AlphaFoldDB" id="C8PL74"/>
<organism evidence="6 7">
    <name type="scientific">Campylobacter gracilis RM3268</name>
    <dbReference type="NCBI Taxonomy" id="553220"/>
    <lineage>
        <taxon>Bacteria</taxon>
        <taxon>Pseudomonadati</taxon>
        <taxon>Campylobacterota</taxon>
        <taxon>Epsilonproteobacteria</taxon>
        <taxon>Campylobacterales</taxon>
        <taxon>Campylobacteraceae</taxon>
        <taxon>Campylobacter</taxon>
    </lineage>
</organism>
<evidence type="ECO:0000313" key="7">
    <source>
        <dbReference type="Proteomes" id="UP000005709"/>
    </source>
</evidence>
<dbReference type="GO" id="GO:0009982">
    <property type="term" value="F:pseudouridine synthase activity"/>
    <property type="evidence" value="ECO:0007669"/>
    <property type="project" value="InterPro"/>
</dbReference>
<protein>
    <recommendedName>
        <fullName evidence="3">RNA pseudouridylate synthase</fullName>
    </recommendedName>
    <alternativeName>
        <fullName evidence="4">RNA-uridine isomerase</fullName>
    </alternativeName>
</protein>
<comment type="catalytic activity">
    <reaction evidence="1">
        <text>a uridine in RNA = a pseudouridine in RNA</text>
        <dbReference type="Rhea" id="RHEA:48348"/>
        <dbReference type="Rhea" id="RHEA-COMP:12068"/>
        <dbReference type="Rhea" id="RHEA-COMP:12069"/>
        <dbReference type="ChEBI" id="CHEBI:65314"/>
        <dbReference type="ChEBI" id="CHEBI:65315"/>
    </reaction>
</comment>
<accession>C8PL74</accession>
<dbReference type="GO" id="GO:0140098">
    <property type="term" value="F:catalytic activity, acting on RNA"/>
    <property type="evidence" value="ECO:0007669"/>
    <property type="project" value="UniProtKB-ARBA"/>
</dbReference>
<dbReference type="PANTHER" id="PTHR21600:SF44">
    <property type="entry name" value="RIBOSOMAL LARGE SUBUNIT PSEUDOURIDINE SYNTHASE D"/>
    <property type="match status" value="1"/>
</dbReference>
<dbReference type="eggNOG" id="COG0564">
    <property type="taxonomic scope" value="Bacteria"/>
</dbReference>
<keyword evidence="6" id="KW-0413">Isomerase</keyword>
<comment type="similarity">
    <text evidence="2">Belongs to the pseudouridine synthase RluA family.</text>
</comment>
<dbReference type="Pfam" id="PF00849">
    <property type="entry name" value="PseudoU_synth_2"/>
    <property type="match status" value="1"/>
</dbReference>
<dbReference type="RefSeq" id="WP_005873161.1">
    <property type="nucleotide sequence ID" value="NZ_ACYG01000031.1"/>
</dbReference>
<sequence length="249" mass="27851">MQEKAYKLLAAQENISHNEAKALIDAGLVSARGAKIALAREMLGENTKFSVMKPAKPAIIYEDENVLAVNKPPFMSSENLEKIYKFGLLNRLDKETSGVVLLYKNEEFREAAIAEFKNLRVKKSYIAIVKGIVSEEMKFGEPILTIKTRSGAFSKISPNGKSAFSEVYPLMVSGKKSLVKVRIETGRTHQIRVHLANAGFGVIGDEKYAKSRAKRMFLHSYETEILGLKFKAPLDKSFNEFGFEIPKDL</sequence>
<evidence type="ECO:0000256" key="1">
    <source>
        <dbReference type="ARBA" id="ARBA00000073"/>
    </source>
</evidence>
<evidence type="ECO:0000256" key="4">
    <source>
        <dbReference type="ARBA" id="ARBA00033164"/>
    </source>
</evidence>
<evidence type="ECO:0000256" key="2">
    <source>
        <dbReference type="ARBA" id="ARBA00010876"/>
    </source>
</evidence>
<dbReference type="OrthoDB" id="128480at2"/>
<dbReference type="STRING" id="824.CGRAC_1718"/>
<dbReference type="InterPro" id="IPR020103">
    <property type="entry name" value="PsdUridine_synth_cat_dom_sf"/>
</dbReference>
<dbReference type="GO" id="GO:0003723">
    <property type="term" value="F:RNA binding"/>
    <property type="evidence" value="ECO:0007669"/>
    <property type="project" value="InterPro"/>
</dbReference>
<dbReference type="GO" id="GO:0000455">
    <property type="term" value="P:enzyme-directed rRNA pseudouridine synthesis"/>
    <property type="evidence" value="ECO:0007669"/>
    <property type="project" value="TreeGrafter"/>
</dbReference>
<dbReference type="Proteomes" id="UP000005709">
    <property type="component" value="Unassembled WGS sequence"/>
</dbReference>